<dbReference type="Gene3D" id="1.10.10.10">
    <property type="entry name" value="Winged helix-like DNA-binding domain superfamily/Winged helix DNA-binding domain"/>
    <property type="match status" value="1"/>
</dbReference>
<comment type="caution">
    <text evidence="7">The sequence shown here is derived from an EMBL/GenBank/DDBJ whole genome shotgun (WGS) entry which is preliminary data.</text>
</comment>
<protein>
    <submittedName>
        <fullName evidence="7">LysR family transcriptional regulator</fullName>
    </submittedName>
</protein>
<evidence type="ECO:0000256" key="5">
    <source>
        <dbReference type="ARBA" id="ARBA00023163"/>
    </source>
</evidence>
<name>A0ABS5FHT6_9BRAD</name>
<dbReference type="InterPro" id="IPR005119">
    <property type="entry name" value="LysR_subst-bd"/>
</dbReference>
<evidence type="ECO:0000313" key="7">
    <source>
        <dbReference type="EMBL" id="MBR0796317.1"/>
    </source>
</evidence>
<dbReference type="PROSITE" id="PS50931">
    <property type="entry name" value="HTH_LYSR"/>
    <property type="match status" value="1"/>
</dbReference>
<dbReference type="InterPro" id="IPR000847">
    <property type="entry name" value="LysR_HTH_N"/>
</dbReference>
<dbReference type="Pfam" id="PF03466">
    <property type="entry name" value="LysR_substrate"/>
    <property type="match status" value="1"/>
</dbReference>
<organism evidence="7 8">
    <name type="scientific">Bradyrhizobium jicamae</name>
    <dbReference type="NCBI Taxonomy" id="280332"/>
    <lineage>
        <taxon>Bacteria</taxon>
        <taxon>Pseudomonadati</taxon>
        <taxon>Pseudomonadota</taxon>
        <taxon>Alphaproteobacteria</taxon>
        <taxon>Hyphomicrobiales</taxon>
        <taxon>Nitrobacteraceae</taxon>
        <taxon>Bradyrhizobium</taxon>
    </lineage>
</organism>
<dbReference type="PRINTS" id="PR00039">
    <property type="entry name" value="HTHLYSR"/>
</dbReference>
<dbReference type="Proteomes" id="UP001315278">
    <property type="component" value="Unassembled WGS sequence"/>
</dbReference>
<dbReference type="Gene3D" id="3.40.190.10">
    <property type="entry name" value="Periplasmic binding protein-like II"/>
    <property type="match status" value="2"/>
</dbReference>
<evidence type="ECO:0000259" key="6">
    <source>
        <dbReference type="PROSITE" id="PS50931"/>
    </source>
</evidence>
<keyword evidence="4" id="KW-0238">DNA-binding</keyword>
<gene>
    <name evidence="7" type="ORF">JQ615_13065</name>
</gene>
<dbReference type="InterPro" id="IPR036390">
    <property type="entry name" value="WH_DNA-bd_sf"/>
</dbReference>
<dbReference type="InterPro" id="IPR036388">
    <property type="entry name" value="WH-like_DNA-bd_sf"/>
</dbReference>
<comment type="similarity">
    <text evidence="2">Belongs to the LysR transcriptional regulatory family.</text>
</comment>
<evidence type="ECO:0000256" key="3">
    <source>
        <dbReference type="ARBA" id="ARBA00023015"/>
    </source>
</evidence>
<dbReference type="PANTHER" id="PTHR30346">
    <property type="entry name" value="TRANSCRIPTIONAL DUAL REGULATOR HCAR-RELATED"/>
    <property type="match status" value="1"/>
</dbReference>
<reference evidence="8" key="1">
    <citation type="journal article" date="2021" name="ISME J.">
        <title>Evolutionary origin and ecological implication of a unique nif island in free-living Bradyrhizobium lineages.</title>
        <authorList>
            <person name="Tao J."/>
        </authorList>
    </citation>
    <scope>NUCLEOTIDE SEQUENCE [LARGE SCALE GENOMIC DNA]</scope>
    <source>
        <strain evidence="8">SZCCT0434</strain>
    </source>
</reference>
<proteinExistence type="inferred from homology"/>
<dbReference type="Pfam" id="PF00126">
    <property type="entry name" value="HTH_1"/>
    <property type="match status" value="1"/>
</dbReference>
<dbReference type="EMBL" id="JAFCJH010000011">
    <property type="protein sequence ID" value="MBR0796317.1"/>
    <property type="molecule type" value="Genomic_DNA"/>
</dbReference>
<keyword evidence="5" id="KW-0804">Transcription</keyword>
<dbReference type="PANTHER" id="PTHR30346:SF17">
    <property type="entry name" value="LYSR FAMILY TRANSCRIPTIONAL REGULATOR"/>
    <property type="match status" value="1"/>
</dbReference>
<dbReference type="RefSeq" id="WP_212492792.1">
    <property type="nucleotide sequence ID" value="NZ_JAFCJH010000011.1"/>
</dbReference>
<keyword evidence="8" id="KW-1185">Reference proteome</keyword>
<feature type="domain" description="HTH lysR-type" evidence="6">
    <location>
        <begin position="1"/>
        <end position="58"/>
    </location>
</feature>
<evidence type="ECO:0000256" key="1">
    <source>
        <dbReference type="ARBA" id="ARBA00003502"/>
    </source>
</evidence>
<dbReference type="SUPFAM" id="SSF46785">
    <property type="entry name" value="Winged helix' DNA-binding domain"/>
    <property type="match status" value="1"/>
</dbReference>
<evidence type="ECO:0000256" key="4">
    <source>
        <dbReference type="ARBA" id="ARBA00023125"/>
    </source>
</evidence>
<dbReference type="CDD" id="cd08414">
    <property type="entry name" value="PBP2_LTTR_aromatics_like"/>
    <property type="match status" value="1"/>
</dbReference>
<sequence length="317" mass="34578">MDYRQLRYFIAVAEELSFSRAARRLHVSQPPLSTQIKAMEDELGTQLLARTRRAVELTQAGKLLLEHARRAVGELDLASETVRRAARGEAGVVRVGFTGSVPMLDMFAELFRTFRTLYPKVRIELRHMSTAKQLQALADAELDVAIMRPPLDFRAGADLQVHNIWHDRMMVFLPTHHPLAGRPGKLNVADLADYEFVGMADSGCGAGDQAAMLCRRAGFAPRMVQEAHELRTVLSLVAAGIGLSILPSCYQDAGVANVVAKPLDTPDAESRLLVGMRAADASVLARRFVDCALQVSSRLLRQHAGDEVTSPGVAASG</sequence>
<comment type="function">
    <text evidence="1">NodD regulates the expression of the nodABCFE genes which encode other nodulation proteins. NodD is also a negative regulator of its own expression. Binds flavonoids as inducers.</text>
</comment>
<dbReference type="SUPFAM" id="SSF53850">
    <property type="entry name" value="Periplasmic binding protein-like II"/>
    <property type="match status" value="1"/>
</dbReference>
<evidence type="ECO:0000256" key="2">
    <source>
        <dbReference type="ARBA" id="ARBA00009437"/>
    </source>
</evidence>
<evidence type="ECO:0000313" key="8">
    <source>
        <dbReference type="Proteomes" id="UP001315278"/>
    </source>
</evidence>
<accession>A0ABS5FHT6</accession>
<keyword evidence="3" id="KW-0805">Transcription regulation</keyword>